<sequence>MKFLKISILACLTLAFSTTLNAQSNIKSYDFKKGEILDILLLTTKPEGNALFKKYRETAFPVAIKRSYKPLPGFKITETTQGNIQPTSFLFGKWNDLQNREAFIAEIETFVPDFHKQRRDIWSIFNLVYYEMPQDTSFKINKDKFIVATAYWKKNSKAFQEFKKGWMQKAKSKGGKSVLELTNGKSPVGYYYNPDYMVITQWENKAAFEVFYNENLKMNHKAVQHVNQFVIN</sequence>
<dbReference type="RefSeq" id="WP_201920847.1">
    <property type="nucleotide sequence ID" value="NZ_BAABAX010000031.1"/>
</dbReference>
<dbReference type="AlphaFoldDB" id="A0A937D6K0"/>
<protein>
    <recommendedName>
        <fullName evidence="4">DUF1330 domain-containing protein</fullName>
    </recommendedName>
</protein>
<keyword evidence="3" id="KW-1185">Reference proteome</keyword>
<feature type="signal peptide" evidence="1">
    <location>
        <begin position="1"/>
        <end position="22"/>
    </location>
</feature>
<organism evidence="2 3">
    <name type="scientific">Aquimarina mytili</name>
    <dbReference type="NCBI Taxonomy" id="874423"/>
    <lineage>
        <taxon>Bacteria</taxon>
        <taxon>Pseudomonadati</taxon>
        <taxon>Bacteroidota</taxon>
        <taxon>Flavobacteriia</taxon>
        <taxon>Flavobacteriales</taxon>
        <taxon>Flavobacteriaceae</taxon>
        <taxon>Aquimarina</taxon>
    </lineage>
</organism>
<dbReference type="Proteomes" id="UP000651057">
    <property type="component" value="Unassembled WGS sequence"/>
</dbReference>
<accession>A0A937D6K0</accession>
<evidence type="ECO:0000313" key="3">
    <source>
        <dbReference type="Proteomes" id="UP000651057"/>
    </source>
</evidence>
<comment type="caution">
    <text evidence="2">The sequence shown here is derived from an EMBL/GenBank/DDBJ whole genome shotgun (WGS) entry which is preliminary data.</text>
</comment>
<evidence type="ECO:0000313" key="2">
    <source>
        <dbReference type="EMBL" id="MBL0684504.1"/>
    </source>
</evidence>
<evidence type="ECO:0008006" key="4">
    <source>
        <dbReference type="Google" id="ProtNLM"/>
    </source>
</evidence>
<keyword evidence="1" id="KW-0732">Signal</keyword>
<name>A0A937D6K0_9FLAO</name>
<dbReference type="EMBL" id="JAERQJ010000005">
    <property type="protein sequence ID" value="MBL0684504.1"/>
    <property type="molecule type" value="Genomic_DNA"/>
</dbReference>
<proteinExistence type="predicted"/>
<feature type="chain" id="PRO_5037658675" description="DUF1330 domain-containing protein" evidence="1">
    <location>
        <begin position="23"/>
        <end position="232"/>
    </location>
</feature>
<evidence type="ECO:0000256" key="1">
    <source>
        <dbReference type="SAM" id="SignalP"/>
    </source>
</evidence>
<gene>
    <name evidence="2" type="ORF">JJQ60_13325</name>
</gene>
<reference evidence="2" key="1">
    <citation type="submission" date="2021-01" db="EMBL/GenBank/DDBJ databases">
        <authorList>
            <person name="Zhong Y.L."/>
        </authorList>
    </citation>
    <scope>NUCLEOTIDE SEQUENCE</scope>
    <source>
        <strain evidence="2">KCTC 23302</strain>
    </source>
</reference>